<dbReference type="SUPFAM" id="SSF50386">
    <property type="entry name" value="STI-like"/>
    <property type="match status" value="1"/>
</dbReference>
<reference evidence="1 2" key="1">
    <citation type="submission" date="2024-01" db="EMBL/GenBank/DDBJ databases">
        <title>The genomes of 5 underutilized Papilionoideae crops provide insights into root nodulation and disease resistanc.</title>
        <authorList>
            <person name="Jiang F."/>
        </authorList>
    </citation>
    <scope>NUCLEOTIDE SEQUENCE [LARGE SCALE GENOMIC DNA]</scope>
    <source>
        <strain evidence="1">LVBAO_FW01</strain>
        <tissue evidence="1">Leaves</tissue>
    </source>
</reference>
<evidence type="ECO:0000313" key="1">
    <source>
        <dbReference type="EMBL" id="KAK7314873.1"/>
    </source>
</evidence>
<dbReference type="AlphaFoldDB" id="A0AAN9KDT8"/>
<dbReference type="Gene3D" id="2.80.10.50">
    <property type="match status" value="1"/>
</dbReference>
<sequence>MVAGVKYYITPAMFNPPGGGATLGQTGNSNCAVTPYCKIFHKSSIVFDTSNITSHHIHPTVNCLSKPLYEFIESQRKNKLDKRNTDEVIVCKSSKSHLGPHGLVPQKSILRPPRLRFHAGKC</sequence>
<accession>A0AAN9KDT8</accession>
<organism evidence="1 2">
    <name type="scientific">Canavalia gladiata</name>
    <name type="common">Sword bean</name>
    <name type="synonym">Dolichos gladiatus</name>
    <dbReference type="NCBI Taxonomy" id="3824"/>
    <lineage>
        <taxon>Eukaryota</taxon>
        <taxon>Viridiplantae</taxon>
        <taxon>Streptophyta</taxon>
        <taxon>Embryophyta</taxon>
        <taxon>Tracheophyta</taxon>
        <taxon>Spermatophyta</taxon>
        <taxon>Magnoliopsida</taxon>
        <taxon>eudicotyledons</taxon>
        <taxon>Gunneridae</taxon>
        <taxon>Pentapetalae</taxon>
        <taxon>rosids</taxon>
        <taxon>fabids</taxon>
        <taxon>Fabales</taxon>
        <taxon>Fabaceae</taxon>
        <taxon>Papilionoideae</taxon>
        <taxon>50 kb inversion clade</taxon>
        <taxon>NPAAA clade</taxon>
        <taxon>indigoferoid/millettioid clade</taxon>
        <taxon>Phaseoleae</taxon>
        <taxon>Canavalia</taxon>
    </lineage>
</organism>
<dbReference type="InterPro" id="IPR011065">
    <property type="entry name" value="Kunitz_inhibitor_STI-like_sf"/>
</dbReference>
<gene>
    <name evidence="1" type="ORF">VNO77_33401</name>
</gene>
<dbReference type="Proteomes" id="UP001367508">
    <property type="component" value="Unassembled WGS sequence"/>
</dbReference>
<proteinExistence type="predicted"/>
<evidence type="ECO:0000313" key="2">
    <source>
        <dbReference type="Proteomes" id="UP001367508"/>
    </source>
</evidence>
<keyword evidence="2" id="KW-1185">Reference proteome</keyword>
<dbReference type="EMBL" id="JAYMYQ010000008">
    <property type="protein sequence ID" value="KAK7314873.1"/>
    <property type="molecule type" value="Genomic_DNA"/>
</dbReference>
<protein>
    <submittedName>
        <fullName evidence="1">Uncharacterized protein</fullName>
    </submittedName>
</protein>
<name>A0AAN9KDT8_CANGL</name>
<comment type="caution">
    <text evidence="1">The sequence shown here is derived from an EMBL/GenBank/DDBJ whole genome shotgun (WGS) entry which is preliminary data.</text>
</comment>